<feature type="domain" description="GTPase-associated protein 1-like C-terminal" evidence="4">
    <location>
        <begin position="267"/>
        <end position="589"/>
    </location>
</feature>
<comment type="caution">
    <text evidence="5">The sequence shown here is derived from an EMBL/GenBank/DDBJ whole genome shotgun (WGS) entry which is preliminary data.</text>
</comment>
<name>A0ABP7JQW6_9ACTN</name>
<gene>
    <name evidence="5" type="ORF">GCM10022403_096850</name>
</gene>
<evidence type="ECO:0000313" key="5">
    <source>
        <dbReference type="EMBL" id="GAA3849893.1"/>
    </source>
</evidence>
<feature type="domain" description="GTPase-associated protein 1 N-terminal" evidence="2">
    <location>
        <begin position="3"/>
        <end position="136"/>
    </location>
</feature>
<dbReference type="EMBL" id="BAABDE010000052">
    <property type="protein sequence ID" value="GAA3849893.1"/>
    <property type="molecule type" value="Genomic_DNA"/>
</dbReference>
<proteinExistence type="predicted"/>
<dbReference type="RefSeq" id="WP_275768598.1">
    <property type="nucleotide sequence ID" value="NZ_BAABDE010000052.1"/>
</dbReference>
<dbReference type="Pfam" id="PF20013">
    <property type="entry name" value="GAP1-N2"/>
    <property type="match status" value="1"/>
</dbReference>
<dbReference type="Pfam" id="PF20052">
    <property type="entry name" value="GAP1-C"/>
    <property type="match status" value="2"/>
</dbReference>
<reference evidence="6" key="1">
    <citation type="journal article" date="2019" name="Int. J. Syst. Evol. Microbiol.">
        <title>The Global Catalogue of Microorganisms (GCM) 10K type strain sequencing project: providing services to taxonomists for standard genome sequencing and annotation.</title>
        <authorList>
            <consortium name="The Broad Institute Genomics Platform"/>
            <consortium name="The Broad Institute Genome Sequencing Center for Infectious Disease"/>
            <person name="Wu L."/>
            <person name="Ma J."/>
        </authorList>
    </citation>
    <scope>NUCLEOTIDE SEQUENCE [LARGE SCALE GENOMIC DNA]</scope>
    <source>
        <strain evidence="6">JCM 17138</strain>
    </source>
</reference>
<evidence type="ECO:0000256" key="1">
    <source>
        <dbReference type="SAM" id="MobiDB-lite"/>
    </source>
</evidence>
<dbReference type="Pfam" id="PF20014">
    <property type="entry name" value="GAP1-M"/>
    <property type="match status" value="1"/>
</dbReference>
<organism evidence="5 6">
    <name type="scientific">Streptomyces coacervatus</name>
    <dbReference type="NCBI Taxonomy" id="647381"/>
    <lineage>
        <taxon>Bacteria</taxon>
        <taxon>Bacillati</taxon>
        <taxon>Actinomycetota</taxon>
        <taxon>Actinomycetes</taxon>
        <taxon>Kitasatosporales</taxon>
        <taxon>Streptomycetaceae</taxon>
        <taxon>Streptomyces</taxon>
    </lineage>
</organism>
<feature type="region of interest" description="Disordered" evidence="1">
    <location>
        <begin position="806"/>
        <end position="835"/>
    </location>
</feature>
<dbReference type="Proteomes" id="UP001501009">
    <property type="component" value="Unassembled WGS sequence"/>
</dbReference>
<evidence type="ECO:0000259" key="2">
    <source>
        <dbReference type="Pfam" id="PF20013"/>
    </source>
</evidence>
<feature type="domain" description="GTPase-associated protein 1-like C-terminal" evidence="4">
    <location>
        <begin position="603"/>
        <end position="806"/>
    </location>
</feature>
<sequence>MSLAHLHYTSAPPGPDGSGFRFTAVGDTVPRRLLGEIEQIIGYEAPRTAPRRPTDEQLGAFPPAFTHTRLTDGSRLLCRSVYTGVDHSGRYGNFHAHAVWYPDGSALPGGLLPVALWGSPGWRTRTPRGGEPEELPPGGWFETAGLAEFARSRAQRLPAFLAEVRELLCRAEPPQVIVVERDAYAVVQWIALASAVVPHDEAQRLTFTSYTRRPDRARQHLVGVLPDADFDLAGATRDPRYRVHDCTGGASTPARPDPWADLAAAVWLAGRPRLFEAAGTLPGDGADGAFDPGRLAAAAAAQGIPLDSAGRTAAADWAARHGAGQQVPFLEGLFTTVAAGGDPRTPAEWQALTRLAARFPGLAGTPAAEGLRGDLRAALTACDESDFERFLGLLVLADTFGVDTRAARPALVRAVVGALLAGARPAGLGDVLADRPELSQAVVEAAEKAAARGDDPARLAAALLAVVPAADLSDCPYLRMGDLARKPGGGDRLRTFHALVTAAGDDHLGDGAVLRTAHRLVWPEGAPTTVEAGHLAVELAPSWLTSSGIAAHLVAAALNAPAQDPAAPRLAADLLRHLPQDVGLGERAAPDAAVQDPAAPRLAADLLRHLPQDVGPGEGAALDAAVQDPAAPRLAADLLRHLPQELGPRERAALNLLALAGRIADGTAEPGFTATALAHCRAARPLEPAVAERIADTVAGALLSRQPPPGELDRLLASGDETLLDGYLRVGRSDAIRDRLRVSPAYTAACFVAWTGGAGLNPAWERTRTALLAEVLRPAVRARTPQDLAETTREVQRAGPDRVRAFEEWLRPGRSGRRGGRLFRRGPKYPQGDGS</sequence>
<accession>A0ABP7JQW6</accession>
<dbReference type="InterPro" id="IPR049532">
    <property type="entry name" value="GAP1-like_C"/>
</dbReference>
<protein>
    <submittedName>
        <fullName evidence="5">Uncharacterized protein</fullName>
    </submittedName>
</protein>
<keyword evidence="6" id="KW-1185">Reference proteome</keyword>
<evidence type="ECO:0000313" key="6">
    <source>
        <dbReference type="Proteomes" id="UP001501009"/>
    </source>
</evidence>
<dbReference type="InterPro" id="IPR045402">
    <property type="entry name" value="GAP1-N2"/>
</dbReference>
<evidence type="ECO:0000259" key="3">
    <source>
        <dbReference type="Pfam" id="PF20014"/>
    </source>
</evidence>
<evidence type="ECO:0000259" key="4">
    <source>
        <dbReference type="Pfam" id="PF20052"/>
    </source>
</evidence>
<dbReference type="InterPro" id="IPR045401">
    <property type="entry name" value="GAP1-M"/>
</dbReference>
<feature type="domain" description="GTPase-associated protein 1 middle" evidence="3">
    <location>
        <begin position="146"/>
        <end position="248"/>
    </location>
</feature>
<feature type="compositionally biased region" description="Basic residues" evidence="1">
    <location>
        <begin position="814"/>
        <end position="827"/>
    </location>
</feature>